<dbReference type="KEGG" id="ncu:F0U83_01770"/>
<reference evidence="12 13" key="1">
    <citation type="journal article" date="2019" name="Biochem. Eng. J.">
        <title>Metabolic engineering of the marine bacteria Neptunomonas concharum for the production of acetoin and meso-2,3-butanediol from acetate.</title>
        <authorList>
            <person name="Li W."/>
            <person name="Pu N."/>
            <person name="Liu C.-X."/>
            <person name="Yuan Q.-P."/>
            <person name="Li Z.-J."/>
        </authorList>
    </citation>
    <scope>NUCLEOTIDE SEQUENCE [LARGE SCALE GENOMIC DNA]</scope>
    <source>
        <strain evidence="12 13">JCM17730</strain>
    </source>
</reference>
<feature type="binding site" evidence="11">
    <location>
        <position position="127"/>
    </location>
    <ligand>
        <name>substrate</name>
    </ligand>
</feature>
<comment type="similarity">
    <text evidence="2 11">Belongs to the shikimate kinase family.</text>
</comment>
<keyword evidence="11" id="KW-0460">Magnesium</keyword>
<keyword evidence="5 11" id="KW-0808">Transferase</keyword>
<dbReference type="GO" id="GO:0009073">
    <property type="term" value="P:aromatic amino acid family biosynthetic process"/>
    <property type="evidence" value="ECO:0007669"/>
    <property type="project" value="UniProtKB-KW"/>
</dbReference>
<evidence type="ECO:0000256" key="6">
    <source>
        <dbReference type="ARBA" id="ARBA00022741"/>
    </source>
</evidence>
<feature type="binding site" evidence="11">
    <location>
        <position position="6"/>
    </location>
    <ligand>
        <name>Mg(2+)</name>
        <dbReference type="ChEBI" id="CHEBI:18420"/>
    </ligand>
</feature>
<keyword evidence="9 11" id="KW-0057">Aromatic amino acid biosynthesis</keyword>
<keyword evidence="7 11" id="KW-0418">Kinase</keyword>
<dbReference type="EMBL" id="CP043869">
    <property type="protein sequence ID" value="QEQ98287.1"/>
    <property type="molecule type" value="Genomic_DNA"/>
</dbReference>
<dbReference type="InterPro" id="IPR027417">
    <property type="entry name" value="P-loop_NTPase"/>
</dbReference>
<name>A0A5P1RF95_9GAMM</name>
<gene>
    <name evidence="11 12" type="primary">aroK</name>
    <name evidence="12" type="ORF">F0U83_01770</name>
</gene>
<dbReference type="SUPFAM" id="SSF52540">
    <property type="entry name" value="P-loop containing nucleoside triphosphate hydrolases"/>
    <property type="match status" value="1"/>
</dbReference>
<dbReference type="Pfam" id="PF01202">
    <property type="entry name" value="SKI"/>
    <property type="match status" value="1"/>
</dbReference>
<dbReference type="UniPathway" id="UPA00053">
    <property type="reaction ID" value="UER00088"/>
</dbReference>
<comment type="function">
    <text evidence="11">Catalyzes the specific phosphorylation of the 3-hydroxyl group of shikimic acid using ATP as a cosubstrate.</text>
</comment>
<evidence type="ECO:0000256" key="9">
    <source>
        <dbReference type="ARBA" id="ARBA00023141"/>
    </source>
</evidence>
<dbReference type="EC" id="2.7.1.71" evidence="3 11"/>
<organism evidence="12 13">
    <name type="scientific">Neptunomonas concharum</name>
    <dbReference type="NCBI Taxonomy" id="1031538"/>
    <lineage>
        <taxon>Bacteria</taxon>
        <taxon>Pseudomonadati</taxon>
        <taxon>Pseudomonadota</taxon>
        <taxon>Gammaproteobacteria</taxon>
        <taxon>Oceanospirillales</taxon>
        <taxon>Oceanospirillaceae</taxon>
        <taxon>Neptunomonas</taxon>
    </lineage>
</organism>
<dbReference type="InterPro" id="IPR023000">
    <property type="entry name" value="Shikimate_kinase_CS"/>
</dbReference>
<dbReference type="GO" id="GO:0009423">
    <property type="term" value="P:chorismate biosynthetic process"/>
    <property type="evidence" value="ECO:0007669"/>
    <property type="project" value="UniProtKB-UniRule"/>
</dbReference>
<dbReference type="AlphaFoldDB" id="A0A5P1RF95"/>
<evidence type="ECO:0000256" key="11">
    <source>
        <dbReference type="HAMAP-Rule" id="MF_00109"/>
    </source>
</evidence>
<dbReference type="NCBIfam" id="NF003456">
    <property type="entry name" value="PRK05057.1"/>
    <property type="match status" value="1"/>
</dbReference>
<evidence type="ECO:0000256" key="1">
    <source>
        <dbReference type="ARBA" id="ARBA00004842"/>
    </source>
</evidence>
<keyword evidence="8 11" id="KW-0067">ATP-binding</keyword>
<evidence type="ECO:0000256" key="10">
    <source>
        <dbReference type="ARBA" id="ARBA00048567"/>
    </source>
</evidence>
<feature type="binding site" evidence="11">
    <location>
        <begin position="2"/>
        <end position="7"/>
    </location>
    <ligand>
        <name>ATP</name>
        <dbReference type="ChEBI" id="CHEBI:30616"/>
    </ligand>
</feature>
<dbReference type="GO" id="GO:0005829">
    <property type="term" value="C:cytosol"/>
    <property type="evidence" value="ECO:0007669"/>
    <property type="project" value="TreeGrafter"/>
</dbReference>
<dbReference type="PANTHER" id="PTHR21087:SF16">
    <property type="entry name" value="SHIKIMATE KINASE 1, CHLOROPLASTIC"/>
    <property type="match status" value="1"/>
</dbReference>
<comment type="catalytic activity">
    <reaction evidence="10 11">
        <text>shikimate + ATP = 3-phosphoshikimate + ADP + H(+)</text>
        <dbReference type="Rhea" id="RHEA:13121"/>
        <dbReference type="ChEBI" id="CHEBI:15378"/>
        <dbReference type="ChEBI" id="CHEBI:30616"/>
        <dbReference type="ChEBI" id="CHEBI:36208"/>
        <dbReference type="ChEBI" id="CHEBI:145989"/>
        <dbReference type="ChEBI" id="CHEBI:456216"/>
        <dbReference type="EC" id="2.7.1.71"/>
    </reaction>
</comment>
<evidence type="ECO:0000313" key="13">
    <source>
        <dbReference type="Proteomes" id="UP000324760"/>
    </source>
</evidence>
<comment type="subunit">
    <text evidence="11">Monomer.</text>
</comment>
<dbReference type="GO" id="GO:0005524">
    <property type="term" value="F:ATP binding"/>
    <property type="evidence" value="ECO:0007669"/>
    <property type="project" value="UniProtKB-UniRule"/>
</dbReference>
<dbReference type="Proteomes" id="UP000324760">
    <property type="component" value="Chromosome"/>
</dbReference>
<dbReference type="InterPro" id="IPR000623">
    <property type="entry name" value="Shikimate_kinase/TSH1"/>
</dbReference>
<dbReference type="GO" id="GO:0008652">
    <property type="term" value="P:amino acid biosynthetic process"/>
    <property type="evidence" value="ECO:0007669"/>
    <property type="project" value="UniProtKB-KW"/>
</dbReference>
<comment type="pathway">
    <text evidence="1 11">Metabolic intermediate biosynthesis; chorismate biosynthesis; chorismate from D-erythrose 4-phosphate and phosphoenolpyruvate: step 5/7.</text>
</comment>
<protein>
    <recommendedName>
        <fullName evidence="3 11">Shikimate kinase</fullName>
        <shortName evidence="11">SK</shortName>
        <ecNumber evidence="3 11">2.7.1.71</ecNumber>
    </recommendedName>
</protein>
<keyword evidence="11" id="KW-0963">Cytoplasm</keyword>
<evidence type="ECO:0000256" key="3">
    <source>
        <dbReference type="ARBA" id="ARBA00012154"/>
    </source>
</evidence>
<evidence type="ECO:0000256" key="7">
    <source>
        <dbReference type="ARBA" id="ARBA00022777"/>
    </source>
</evidence>
<evidence type="ECO:0000256" key="5">
    <source>
        <dbReference type="ARBA" id="ARBA00022679"/>
    </source>
</evidence>
<keyword evidence="6 11" id="KW-0547">Nucleotide-binding</keyword>
<feature type="binding site" evidence="11">
    <location>
        <position position="144"/>
    </location>
    <ligand>
        <name>ATP</name>
        <dbReference type="ChEBI" id="CHEBI:30616"/>
    </ligand>
</feature>
<dbReference type="CDD" id="cd00464">
    <property type="entry name" value="SK"/>
    <property type="match status" value="1"/>
</dbReference>
<feature type="binding site" evidence="11">
    <location>
        <position position="48"/>
    </location>
    <ligand>
        <name>substrate</name>
    </ligand>
</feature>
<keyword evidence="13" id="KW-1185">Reference proteome</keyword>
<dbReference type="OrthoDB" id="9800332at2"/>
<proteinExistence type="inferred from homology"/>
<comment type="subcellular location">
    <subcellularLocation>
        <location evidence="11">Cytoplasm</location>
    </subcellularLocation>
</comment>
<accession>A0A5P1RF95</accession>
<dbReference type="InterPro" id="IPR031322">
    <property type="entry name" value="Shikimate/glucono_kinase"/>
</dbReference>
<comment type="cofactor">
    <cofactor evidence="11">
        <name>Mg(2+)</name>
        <dbReference type="ChEBI" id="CHEBI:18420"/>
    </cofactor>
    <text evidence="11">Binds 1 Mg(2+) ion per subunit.</text>
</comment>
<feature type="binding site" evidence="11">
    <location>
        <position position="108"/>
    </location>
    <ligand>
        <name>ATP</name>
        <dbReference type="ChEBI" id="CHEBI:30616"/>
    </ligand>
</feature>
<dbReference type="PANTHER" id="PTHR21087">
    <property type="entry name" value="SHIKIMATE KINASE"/>
    <property type="match status" value="1"/>
</dbReference>
<feature type="binding site" evidence="11">
    <location>
        <position position="70"/>
    </location>
    <ligand>
        <name>substrate</name>
    </ligand>
</feature>
<dbReference type="PROSITE" id="PS01128">
    <property type="entry name" value="SHIKIMATE_KINASE"/>
    <property type="match status" value="1"/>
</dbReference>
<dbReference type="PRINTS" id="PR01100">
    <property type="entry name" value="SHIKIMTKNASE"/>
</dbReference>
<sequence>MGAGKSTIGRLLSQELGLDFVDVDREIEERAGANIPWIFDVEGEAGFREREEAAIDHLTQKSNQILATGGGAVLRETNRACLQSRGFVVYLKTSVDQQLERTAKDKNRPLLQADNPRKVLDELMAHRDPLYMSTCDLVIKTDRRHPRGVVNEIIKQLVSRGILPA</sequence>
<keyword evidence="4 11" id="KW-0028">Amino-acid biosynthesis</keyword>
<dbReference type="GO" id="GO:0000287">
    <property type="term" value="F:magnesium ion binding"/>
    <property type="evidence" value="ECO:0007669"/>
    <property type="project" value="UniProtKB-UniRule"/>
</dbReference>
<dbReference type="HAMAP" id="MF_00109">
    <property type="entry name" value="Shikimate_kinase"/>
    <property type="match status" value="1"/>
</dbReference>
<dbReference type="GO" id="GO:0004765">
    <property type="term" value="F:shikimate kinase activity"/>
    <property type="evidence" value="ECO:0007669"/>
    <property type="project" value="UniProtKB-UniRule"/>
</dbReference>
<feature type="binding site" evidence="11">
    <location>
        <position position="24"/>
    </location>
    <ligand>
        <name>substrate</name>
    </ligand>
</feature>
<evidence type="ECO:0000256" key="2">
    <source>
        <dbReference type="ARBA" id="ARBA00006997"/>
    </source>
</evidence>
<dbReference type="Gene3D" id="3.40.50.300">
    <property type="entry name" value="P-loop containing nucleotide triphosphate hydrolases"/>
    <property type="match status" value="1"/>
</dbReference>
<evidence type="ECO:0000256" key="8">
    <source>
        <dbReference type="ARBA" id="ARBA00022840"/>
    </source>
</evidence>
<keyword evidence="11" id="KW-0479">Metal-binding</keyword>
<evidence type="ECO:0000256" key="4">
    <source>
        <dbReference type="ARBA" id="ARBA00022605"/>
    </source>
</evidence>
<evidence type="ECO:0000313" key="12">
    <source>
        <dbReference type="EMBL" id="QEQ98287.1"/>
    </source>
</evidence>